<organism evidence="2 3">
    <name type="scientific">Solanum tuberosum</name>
    <name type="common">Potato</name>
    <dbReference type="NCBI Taxonomy" id="4113"/>
    <lineage>
        <taxon>Eukaryota</taxon>
        <taxon>Viridiplantae</taxon>
        <taxon>Streptophyta</taxon>
        <taxon>Embryophyta</taxon>
        <taxon>Tracheophyta</taxon>
        <taxon>Spermatophyta</taxon>
        <taxon>Magnoliopsida</taxon>
        <taxon>eudicotyledons</taxon>
        <taxon>Gunneridae</taxon>
        <taxon>Pentapetalae</taxon>
        <taxon>asterids</taxon>
        <taxon>lamiids</taxon>
        <taxon>Solanales</taxon>
        <taxon>Solanaceae</taxon>
        <taxon>Solanoideae</taxon>
        <taxon>Solaneae</taxon>
        <taxon>Solanum</taxon>
    </lineage>
</organism>
<reference evidence="3" key="1">
    <citation type="journal article" date="2011" name="Nature">
        <title>Genome sequence and analysis of the tuber crop potato.</title>
        <authorList>
            <consortium name="The Potato Genome Sequencing Consortium"/>
        </authorList>
    </citation>
    <scope>NUCLEOTIDE SEQUENCE [LARGE SCALE GENOMIC DNA]</scope>
    <source>
        <strain evidence="3">cv. DM1-3 516 R44</strain>
    </source>
</reference>
<keyword evidence="3" id="KW-1185">Reference proteome</keyword>
<name>M1DU84_SOLTU</name>
<dbReference type="InParanoid" id="M1DU84"/>
<evidence type="ECO:0000313" key="3">
    <source>
        <dbReference type="Proteomes" id="UP000011115"/>
    </source>
</evidence>
<dbReference type="Proteomes" id="UP000011115">
    <property type="component" value="Unassembled WGS sequence"/>
</dbReference>
<dbReference type="PaxDb" id="4113-PGSC0003DMT400094480"/>
<dbReference type="AlphaFoldDB" id="M1DU84"/>
<evidence type="ECO:0000313" key="2">
    <source>
        <dbReference type="EnsemblPlants" id="PGSC0003DMT400094480"/>
    </source>
</evidence>
<proteinExistence type="predicted"/>
<dbReference type="HOGENOM" id="CLU_138849_0_0_1"/>
<feature type="region of interest" description="Disordered" evidence="1">
    <location>
        <begin position="43"/>
        <end position="68"/>
    </location>
</feature>
<protein>
    <submittedName>
        <fullName evidence="2">Uncharacterized protein</fullName>
    </submittedName>
</protein>
<evidence type="ECO:0000256" key="1">
    <source>
        <dbReference type="SAM" id="MobiDB-lite"/>
    </source>
</evidence>
<sequence length="162" mass="18388">MSLAEPMKISVQDGDKEAMINNYLKEVKRILLLNISQYEKSNTSMRSETSEDATDDIQEAQPVEAATSEDTLKKAEDFLRKLKEKDKLLSSGISSRCTEECFEDDASFWEILEFIKFLLPICIIGVLEEDPYDDPGDDLPLPLVLFPLPLPLVTQERSIQQT</sequence>
<accession>M1DU84</accession>
<dbReference type="EnsemblPlants" id="PGSC0003DMT400094480">
    <property type="protein sequence ID" value="PGSC0003DMT400094480"/>
    <property type="gene ID" value="PGSC0003DMG400044051"/>
</dbReference>
<reference evidence="2" key="2">
    <citation type="submission" date="2015-06" db="UniProtKB">
        <authorList>
            <consortium name="EnsemblPlants"/>
        </authorList>
    </citation>
    <scope>IDENTIFICATION</scope>
    <source>
        <strain evidence="2">DM1-3 516 R44</strain>
    </source>
</reference>
<dbReference type="Gramene" id="PGSC0003DMT400094480">
    <property type="protein sequence ID" value="PGSC0003DMT400094480"/>
    <property type="gene ID" value="PGSC0003DMG400044051"/>
</dbReference>